<reference evidence="2 3" key="1">
    <citation type="journal article" date="2017" name="Environ. Microbiol.">
        <title>Decay of the glycolytic pathway and adaptation to intranuclear parasitism within Enterocytozoonidae microsporidia.</title>
        <authorList>
            <person name="Wiredu Boakye D."/>
            <person name="Jaroenlak P."/>
            <person name="Prachumwat A."/>
            <person name="Williams T.A."/>
            <person name="Bateman K.S."/>
            <person name="Itsathitphaisarn O."/>
            <person name="Sritunyalucksana K."/>
            <person name="Paszkiewicz K.H."/>
            <person name="Moore K.A."/>
            <person name="Stentiford G.D."/>
            <person name="Williams B.A."/>
        </authorList>
    </citation>
    <scope>NUCLEOTIDE SEQUENCE [LARGE SCALE GENOMIC DNA]</scope>
    <source>
        <strain evidence="2 3">GB1</strain>
    </source>
</reference>
<evidence type="ECO:0000256" key="1">
    <source>
        <dbReference type="SAM" id="Phobius"/>
    </source>
</evidence>
<feature type="transmembrane region" description="Helical" evidence="1">
    <location>
        <begin position="62"/>
        <end position="84"/>
    </location>
</feature>
<accession>A0A1X0QA63</accession>
<evidence type="ECO:0000313" key="2">
    <source>
        <dbReference type="EMBL" id="ORD96689.1"/>
    </source>
</evidence>
<protein>
    <submittedName>
        <fullName evidence="2">Uncharacterized protein</fullName>
    </submittedName>
</protein>
<evidence type="ECO:0000313" key="3">
    <source>
        <dbReference type="Proteomes" id="UP000192356"/>
    </source>
</evidence>
<proteinExistence type="predicted"/>
<dbReference type="Proteomes" id="UP000192356">
    <property type="component" value="Unassembled WGS sequence"/>
</dbReference>
<keyword evidence="1" id="KW-0472">Membrane</keyword>
<dbReference type="EMBL" id="LVKB01000068">
    <property type="protein sequence ID" value="ORD96689.1"/>
    <property type="molecule type" value="Genomic_DNA"/>
</dbReference>
<gene>
    <name evidence="2" type="ORF">HERIO_1396</name>
</gene>
<comment type="caution">
    <text evidence="2">The sequence shown here is derived from an EMBL/GenBank/DDBJ whole genome shotgun (WGS) entry which is preliminary data.</text>
</comment>
<dbReference type="VEuPathDB" id="MicrosporidiaDB:HERIO_1396"/>
<organism evidence="2 3">
    <name type="scientific">Hepatospora eriocheir</name>
    <dbReference type="NCBI Taxonomy" id="1081669"/>
    <lineage>
        <taxon>Eukaryota</taxon>
        <taxon>Fungi</taxon>
        <taxon>Fungi incertae sedis</taxon>
        <taxon>Microsporidia</taxon>
        <taxon>Hepatosporidae</taxon>
        <taxon>Hepatospora</taxon>
    </lineage>
</organism>
<keyword evidence="3" id="KW-1185">Reference proteome</keyword>
<keyword evidence="1" id="KW-1133">Transmembrane helix</keyword>
<sequence length="89" mass="10417">MPNQYSDFLKGKVIILKEIDYTYEEISLELNIPISSCHLLCMPCLSLTSLKSFKLSLCLNIIYLLKFAFILILKQCFIFCFIYHNNVKL</sequence>
<dbReference type="AlphaFoldDB" id="A0A1X0QA63"/>
<keyword evidence="1" id="KW-0812">Transmembrane</keyword>
<name>A0A1X0QA63_9MICR</name>